<keyword evidence="1" id="KW-1133">Transmembrane helix</keyword>
<keyword evidence="1" id="KW-0472">Membrane</keyword>
<dbReference type="RefSeq" id="WP_257789935.1">
    <property type="nucleotide sequence ID" value="NZ_CP018477.1"/>
</dbReference>
<protein>
    <submittedName>
        <fullName evidence="2">Uncharacterized protein</fullName>
    </submittedName>
</protein>
<evidence type="ECO:0000313" key="2">
    <source>
        <dbReference type="EMBL" id="ASV72879.1"/>
    </source>
</evidence>
<reference evidence="2 3" key="1">
    <citation type="journal article" name="Front. Microbiol.">
        <title>Sugar Metabolism of the First Thermophilic Planctomycete Thermogutta terrifontis: Comparative Genomic and Transcriptomic Approaches.</title>
        <authorList>
            <person name="Elcheninov A.G."/>
            <person name="Menzel P."/>
            <person name="Gudbergsdottir S.R."/>
            <person name="Slesarev A.I."/>
            <person name="Kadnikov V.V."/>
            <person name="Krogh A."/>
            <person name="Bonch-Osmolovskaya E.A."/>
            <person name="Peng X."/>
            <person name="Kublanov I.V."/>
        </authorList>
    </citation>
    <scope>NUCLEOTIDE SEQUENCE [LARGE SCALE GENOMIC DNA]</scope>
    <source>
        <strain evidence="2 3">R1</strain>
    </source>
</reference>
<evidence type="ECO:0000313" key="3">
    <source>
        <dbReference type="Proteomes" id="UP000215086"/>
    </source>
</evidence>
<sequence length="43" mass="5005">MEPNGIDLLFALLWVAVIFFSNDVLGLLVGCIFLYFLEWVTRR</sequence>
<dbReference type="EMBL" id="CP018477">
    <property type="protein sequence ID" value="ASV72879.1"/>
    <property type="molecule type" value="Genomic_DNA"/>
</dbReference>
<name>A0A286RA99_9BACT</name>
<keyword evidence="3" id="KW-1185">Reference proteome</keyword>
<gene>
    <name evidence="2" type="ORF">THTE_0277</name>
</gene>
<evidence type="ECO:0000256" key="1">
    <source>
        <dbReference type="SAM" id="Phobius"/>
    </source>
</evidence>
<organism evidence="2 3">
    <name type="scientific">Thermogutta terrifontis</name>
    <dbReference type="NCBI Taxonomy" id="1331910"/>
    <lineage>
        <taxon>Bacteria</taxon>
        <taxon>Pseudomonadati</taxon>
        <taxon>Planctomycetota</taxon>
        <taxon>Planctomycetia</taxon>
        <taxon>Pirellulales</taxon>
        <taxon>Thermoguttaceae</taxon>
        <taxon>Thermogutta</taxon>
    </lineage>
</organism>
<dbReference type="AlphaFoldDB" id="A0A286RA99"/>
<keyword evidence="1" id="KW-0812">Transmembrane</keyword>
<accession>A0A286RA99</accession>
<dbReference type="Proteomes" id="UP000215086">
    <property type="component" value="Chromosome"/>
</dbReference>
<dbReference type="KEGG" id="ttf:THTE_0277"/>
<feature type="transmembrane region" description="Helical" evidence="1">
    <location>
        <begin position="12"/>
        <end position="37"/>
    </location>
</feature>
<proteinExistence type="predicted"/>